<evidence type="ECO:0008006" key="6">
    <source>
        <dbReference type="Google" id="ProtNLM"/>
    </source>
</evidence>
<comment type="caution">
    <text evidence="4">The sequence shown here is derived from an EMBL/GenBank/DDBJ whole genome shotgun (WGS) entry which is preliminary data.</text>
</comment>
<dbReference type="Proteomes" id="UP001189429">
    <property type="component" value="Unassembled WGS sequence"/>
</dbReference>
<evidence type="ECO:0000256" key="3">
    <source>
        <dbReference type="SAM" id="Phobius"/>
    </source>
</evidence>
<protein>
    <recommendedName>
        <fullName evidence="6">Ion transport domain-containing protein</fullName>
    </recommendedName>
</protein>
<keyword evidence="3" id="KW-0812">Transmembrane</keyword>
<dbReference type="EMBL" id="CAUYUJ010014260">
    <property type="protein sequence ID" value="CAK0838975.1"/>
    <property type="molecule type" value="Genomic_DNA"/>
</dbReference>
<organism evidence="4 5">
    <name type="scientific">Prorocentrum cordatum</name>
    <dbReference type="NCBI Taxonomy" id="2364126"/>
    <lineage>
        <taxon>Eukaryota</taxon>
        <taxon>Sar</taxon>
        <taxon>Alveolata</taxon>
        <taxon>Dinophyceae</taxon>
        <taxon>Prorocentrales</taxon>
        <taxon>Prorocentraceae</taxon>
        <taxon>Prorocentrum</taxon>
    </lineage>
</organism>
<dbReference type="InterPro" id="IPR024862">
    <property type="entry name" value="TRPV"/>
</dbReference>
<dbReference type="PANTHER" id="PTHR10582">
    <property type="entry name" value="TRANSIENT RECEPTOR POTENTIAL ION CHANNEL PROTEIN"/>
    <property type="match status" value="1"/>
</dbReference>
<feature type="transmembrane region" description="Helical" evidence="3">
    <location>
        <begin position="441"/>
        <end position="461"/>
    </location>
</feature>
<sequence length="627" mass="70208">MVDDISALGLRHVGYAIPTDLAFRWSLSLISQMLVGTIKEGSTVVMQAINSNSQKMVKAALREAPRGQRARWVLRIQVGSQSISPLRWALESGSHVAAQAIIEDLLTIRADRDKYYYGVEDIFEHHPDIVDVLIEHAPNLITVFFDGLVWRSRFSEGGLRRANFYIKHLLVSESGGVSDALDHLVRSHDPVLISHPVIILVSDILWRGIVQRAFIVSKVWFVLSLLNFMLGVVVLPKTSVAEDLPIRWVMFCSRMLTYTCTMGRLMLEHLTDCIAGYRRQDGTFKVMCIPFPRYLQDAYKQSSLMLGLLLVCMCCNEPMLHCVEHISDGGPTEACATDEIVHRYSVFCMFACTFHWALLADFAVFSTGLSAFRLVILEVMSEIGRFILVMFFILLTAASAIVVLEHSYEAFDGVPMTMVGLFAITLRLYEDDYRDIEEAVLIAFLFTFMTCSAVILLNLLIAQLNQSYNLINDNAVGYARLKRAEVIVDTLKTLPPAKWAAFVESLKLEEPLEFVQGDVGMGGGVQRYEPATENVVSLDTVLRYGGARSVDAPWPEEKEEDDKKEDSYERIERLAMMTLRRLQKAEKRGGRHRRSSADGRSGGDSGGSVNSWSSKSRSGDDTGSSEP</sequence>
<dbReference type="PANTHER" id="PTHR10582:SF2">
    <property type="entry name" value="INACTIVE"/>
    <property type="match status" value="1"/>
</dbReference>
<evidence type="ECO:0000313" key="5">
    <source>
        <dbReference type="Proteomes" id="UP001189429"/>
    </source>
</evidence>
<accession>A0ABN9T220</accession>
<keyword evidence="1" id="KW-0677">Repeat</keyword>
<proteinExistence type="predicted"/>
<gene>
    <name evidence="4" type="ORF">PCOR1329_LOCUS34775</name>
</gene>
<feature type="transmembrane region" description="Helical" evidence="3">
    <location>
        <begin position="354"/>
        <end position="376"/>
    </location>
</feature>
<feature type="compositionally biased region" description="Low complexity" evidence="2">
    <location>
        <begin position="607"/>
        <end position="616"/>
    </location>
</feature>
<keyword evidence="3" id="KW-1133">Transmembrane helix</keyword>
<feature type="transmembrane region" description="Helical" evidence="3">
    <location>
        <begin position="383"/>
        <end position="404"/>
    </location>
</feature>
<evidence type="ECO:0000256" key="2">
    <source>
        <dbReference type="SAM" id="MobiDB-lite"/>
    </source>
</evidence>
<keyword evidence="5" id="KW-1185">Reference proteome</keyword>
<evidence type="ECO:0000313" key="4">
    <source>
        <dbReference type="EMBL" id="CAK0838975.1"/>
    </source>
</evidence>
<name>A0ABN9T220_9DINO</name>
<evidence type="ECO:0000256" key="1">
    <source>
        <dbReference type="ARBA" id="ARBA00022737"/>
    </source>
</evidence>
<keyword evidence="3" id="KW-0472">Membrane</keyword>
<feature type="region of interest" description="Disordered" evidence="2">
    <location>
        <begin position="581"/>
        <end position="627"/>
    </location>
</feature>
<reference evidence="4" key="1">
    <citation type="submission" date="2023-10" db="EMBL/GenBank/DDBJ databases">
        <authorList>
            <person name="Chen Y."/>
            <person name="Shah S."/>
            <person name="Dougan E. K."/>
            <person name="Thang M."/>
            <person name="Chan C."/>
        </authorList>
    </citation>
    <scope>NUCLEOTIDE SEQUENCE [LARGE SCALE GENOMIC DNA]</scope>
</reference>